<dbReference type="EMBL" id="AKHW03003146">
    <property type="protein sequence ID" value="KYO35603.1"/>
    <property type="molecule type" value="Genomic_DNA"/>
</dbReference>
<reference evidence="2 3" key="1">
    <citation type="journal article" date="2012" name="Genome Biol.">
        <title>Sequencing three crocodilian genomes to illuminate the evolution of archosaurs and amniotes.</title>
        <authorList>
            <person name="St John J.A."/>
            <person name="Braun E.L."/>
            <person name="Isberg S.R."/>
            <person name="Miles L.G."/>
            <person name="Chong A.Y."/>
            <person name="Gongora J."/>
            <person name="Dalzell P."/>
            <person name="Moran C."/>
            <person name="Bed'hom B."/>
            <person name="Abzhanov A."/>
            <person name="Burgess S.C."/>
            <person name="Cooksey A.M."/>
            <person name="Castoe T.A."/>
            <person name="Crawford N.G."/>
            <person name="Densmore L.D."/>
            <person name="Drew J.C."/>
            <person name="Edwards S.V."/>
            <person name="Faircloth B.C."/>
            <person name="Fujita M.K."/>
            <person name="Greenwold M.J."/>
            <person name="Hoffmann F.G."/>
            <person name="Howard J.M."/>
            <person name="Iguchi T."/>
            <person name="Janes D.E."/>
            <person name="Khan S.Y."/>
            <person name="Kohno S."/>
            <person name="de Koning A.J."/>
            <person name="Lance S.L."/>
            <person name="McCarthy F.M."/>
            <person name="McCormack J.E."/>
            <person name="Merchant M.E."/>
            <person name="Peterson D.G."/>
            <person name="Pollock D.D."/>
            <person name="Pourmand N."/>
            <person name="Raney B.J."/>
            <person name="Roessler K.A."/>
            <person name="Sanford J.R."/>
            <person name="Sawyer R.H."/>
            <person name="Schmidt C.J."/>
            <person name="Triplett E.W."/>
            <person name="Tuberville T.D."/>
            <person name="Venegas-Anaya M."/>
            <person name="Howard J.T."/>
            <person name="Jarvis E.D."/>
            <person name="Guillette L.J.Jr."/>
            <person name="Glenn T.C."/>
            <person name="Green R.E."/>
            <person name="Ray D.A."/>
        </authorList>
    </citation>
    <scope>NUCLEOTIDE SEQUENCE [LARGE SCALE GENOMIC DNA]</scope>
    <source>
        <strain evidence="2">KSC_2009_1</strain>
    </source>
</reference>
<feature type="region of interest" description="Disordered" evidence="1">
    <location>
        <begin position="31"/>
        <end position="79"/>
    </location>
</feature>
<name>A0A151NFM5_ALLMI</name>
<organism evidence="2 3">
    <name type="scientific">Alligator mississippiensis</name>
    <name type="common">American alligator</name>
    <dbReference type="NCBI Taxonomy" id="8496"/>
    <lineage>
        <taxon>Eukaryota</taxon>
        <taxon>Metazoa</taxon>
        <taxon>Chordata</taxon>
        <taxon>Craniata</taxon>
        <taxon>Vertebrata</taxon>
        <taxon>Euteleostomi</taxon>
        <taxon>Archelosauria</taxon>
        <taxon>Archosauria</taxon>
        <taxon>Crocodylia</taxon>
        <taxon>Alligatoridae</taxon>
        <taxon>Alligatorinae</taxon>
        <taxon>Alligator</taxon>
    </lineage>
</organism>
<dbReference type="Proteomes" id="UP000050525">
    <property type="component" value="Unassembled WGS sequence"/>
</dbReference>
<evidence type="ECO:0000256" key="1">
    <source>
        <dbReference type="SAM" id="MobiDB-lite"/>
    </source>
</evidence>
<gene>
    <name evidence="2" type="ORF">Y1Q_0013814</name>
</gene>
<keyword evidence="3" id="KW-1185">Reference proteome</keyword>
<proteinExistence type="predicted"/>
<sequence length="79" mass="8514">MLPKGLNDFKEPRDTFSRVLGCLSTARLLRTGPQSPVPASRGERAKSAGKMSATCLPPARPQGRSMEIRRSGEDGLGFI</sequence>
<evidence type="ECO:0000313" key="2">
    <source>
        <dbReference type="EMBL" id="KYO35603.1"/>
    </source>
</evidence>
<comment type="caution">
    <text evidence="2">The sequence shown here is derived from an EMBL/GenBank/DDBJ whole genome shotgun (WGS) entry which is preliminary data.</text>
</comment>
<dbReference type="AlphaFoldDB" id="A0A151NFM5"/>
<evidence type="ECO:0000313" key="3">
    <source>
        <dbReference type="Proteomes" id="UP000050525"/>
    </source>
</evidence>
<protein>
    <submittedName>
        <fullName evidence="2">Uncharacterized protein</fullName>
    </submittedName>
</protein>
<accession>A0A151NFM5</accession>